<feature type="transmembrane region" description="Helical" evidence="1">
    <location>
        <begin position="16"/>
        <end position="42"/>
    </location>
</feature>
<feature type="transmembrane region" description="Helical" evidence="1">
    <location>
        <begin position="148"/>
        <end position="168"/>
    </location>
</feature>
<dbReference type="EMBL" id="BTSX01000001">
    <property type="protein sequence ID" value="GMS79135.1"/>
    <property type="molecule type" value="Genomic_DNA"/>
</dbReference>
<dbReference type="Proteomes" id="UP001432027">
    <property type="component" value="Unassembled WGS sequence"/>
</dbReference>
<dbReference type="InterPro" id="IPR019422">
    <property type="entry name" value="7TM_GPCR_serpentine_rcpt_Srh"/>
</dbReference>
<proteinExistence type="predicted"/>
<reference evidence="2" key="1">
    <citation type="submission" date="2023-10" db="EMBL/GenBank/DDBJ databases">
        <title>Genome assembly of Pristionchus species.</title>
        <authorList>
            <person name="Yoshida K."/>
            <person name="Sommer R.J."/>
        </authorList>
    </citation>
    <scope>NUCLEOTIDE SEQUENCE</scope>
    <source>
        <strain evidence="2">RS0144</strain>
    </source>
</reference>
<keyword evidence="1" id="KW-0472">Membrane</keyword>
<feature type="transmembrane region" description="Helical" evidence="1">
    <location>
        <begin position="252"/>
        <end position="279"/>
    </location>
</feature>
<evidence type="ECO:0000256" key="1">
    <source>
        <dbReference type="SAM" id="Phobius"/>
    </source>
</evidence>
<dbReference type="AlphaFoldDB" id="A0AAV5SAA1"/>
<evidence type="ECO:0000313" key="3">
    <source>
        <dbReference type="Proteomes" id="UP001432027"/>
    </source>
</evidence>
<feature type="transmembrane region" description="Helical" evidence="1">
    <location>
        <begin position="54"/>
        <end position="72"/>
    </location>
</feature>
<dbReference type="Pfam" id="PF10318">
    <property type="entry name" value="7TM_GPCR_Srh"/>
    <property type="match status" value="1"/>
</dbReference>
<name>A0AAV5SAA1_9BILA</name>
<gene>
    <name evidence="2" type="ORF">PENTCL1PPCAC_1310</name>
</gene>
<protein>
    <recommendedName>
        <fullName evidence="4">G protein-coupled receptor</fullName>
    </recommendedName>
</protein>
<organism evidence="2 3">
    <name type="scientific">Pristionchus entomophagus</name>
    <dbReference type="NCBI Taxonomy" id="358040"/>
    <lineage>
        <taxon>Eukaryota</taxon>
        <taxon>Metazoa</taxon>
        <taxon>Ecdysozoa</taxon>
        <taxon>Nematoda</taxon>
        <taxon>Chromadorea</taxon>
        <taxon>Rhabditida</taxon>
        <taxon>Rhabditina</taxon>
        <taxon>Diplogasteromorpha</taxon>
        <taxon>Diplogasteroidea</taxon>
        <taxon>Neodiplogasteridae</taxon>
        <taxon>Pristionchus</taxon>
    </lineage>
</organism>
<evidence type="ECO:0008006" key="4">
    <source>
        <dbReference type="Google" id="ProtNLM"/>
    </source>
</evidence>
<sequence>MNLSLEVALDSLTPIIQWYLILIYASSVFSIILCILLSYIVYRFTPTSMHSRKICLLNLLVGCIILSLFYILSQPMPILPFRIVMFSGPLRSLGSTVAAILYALWFSDMTFIGNGCLVASLSHYLDLTTGSQNRMFRYLRRITLRKRMIVFNCYHIQNAVVSLVTIALLVTLSFTAWLLSYAGGIIYLNLSISKQLRELKSTISTKTFSLLSSMSRIFFSIVLAPLIFFFLPHCIFNVCNFQLPQMVGTTEWRIFVTISVSGLYGLFPYSIYLFFLIGFKQYRSELIYLLTFHRFASKNSPS</sequence>
<keyword evidence="1" id="KW-0812">Transmembrane</keyword>
<evidence type="ECO:0000313" key="2">
    <source>
        <dbReference type="EMBL" id="GMS79135.1"/>
    </source>
</evidence>
<keyword evidence="1" id="KW-1133">Transmembrane helix</keyword>
<feature type="non-terminal residue" evidence="2">
    <location>
        <position position="302"/>
    </location>
</feature>
<accession>A0AAV5SAA1</accession>
<feature type="transmembrane region" description="Helical" evidence="1">
    <location>
        <begin position="174"/>
        <end position="192"/>
    </location>
</feature>
<comment type="caution">
    <text evidence="2">The sequence shown here is derived from an EMBL/GenBank/DDBJ whole genome shotgun (WGS) entry which is preliminary data.</text>
</comment>
<feature type="transmembrane region" description="Helical" evidence="1">
    <location>
        <begin position="213"/>
        <end position="232"/>
    </location>
</feature>
<keyword evidence="3" id="KW-1185">Reference proteome</keyword>